<feature type="non-terminal residue" evidence="1">
    <location>
        <position position="1"/>
    </location>
</feature>
<reference evidence="1" key="1">
    <citation type="submission" date="2020-04" db="EMBL/GenBank/DDBJ databases">
        <authorList>
            <person name="Alioto T."/>
            <person name="Alioto T."/>
            <person name="Gomez Garrido J."/>
        </authorList>
    </citation>
    <scope>NUCLEOTIDE SEQUENCE</scope>
    <source>
        <strain evidence="1">A484AB</strain>
    </source>
</reference>
<dbReference type="Proteomes" id="UP001152795">
    <property type="component" value="Unassembled WGS sequence"/>
</dbReference>
<evidence type="ECO:0000313" key="1">
    <source>
        <dbReference type="EMBL" id="CAB4021287.1"/>
    </source>
</evidence>
<proteinExistence type="predicted"/>
<comment type="caution">
    <text evidence="1">The sequence shown here is derived from an EMBL/GenBank/DDBJ whole genome shotgun (WGS) entry which is preliminary data.</text>
</comment>
<dbReference type="EMBL" id="CACRXK020011355">
    <property type="protein sequence ID" value="CAB4021287.1"/>
    <property type="molecule type" value="Genomic_DNA"/>
</dbReference>
<name>A0A6S7ITU6_PARCT</name>
<evidence type="ECO:0000313" key="2">
    <source>
        <dbReference type="Proteomes" id="UP001152795"/>
    </source>
</evidence>
<sequence length="52" mass="5721">NQNNSPSNECSICDNMPKRRYNMSKNITIDNSLLSIASNNMAVTAMLSVSVE</sequence>
<feature type="non-terminal residue" evidence="1">
    <location>
        <position position="52"/>
    </location>
</feature>
<keyword evidence="2" id="KW-1185">Reference proteome</keyword>
<gene>
    <name evidence="1" type="ORF">PACLA_8A009738</name>
</gene>
<protein>
    <submittedName>
        <fullName evidence="1">Uncharacterized protein</fullName>
    </submittedName>
</protein>
<dbReference type="AlphaFoldDB" id="A0A6S7ITU6"/>
<accession>A0A6S7ITU6</accession>
<organism evidence="1 2">
    <name type="scientific">Paramuricea clavata</name>
    <name type="common">Red gorgonian</name>
    <name type="synonym">Violescent sea-whip</name>
    <dbReference type="NCBI Taxonomy" id="317549"/>
    <lineage>
        <taxon>Eukaryota</taxon>
        <taxon>Metazoa</taxon>
        <taxon>Cnidaria</taxon>
        <taxon>Anthozoa</taxon>
        <taxon>Octocorallia</taxon>
        <taxon>Malacalcyonacea</taxon>
        <taxon>Plexauridae</taxon>
        <taxon>Paramuricea</taxon>
    </lineage>
</organism>